<dbReference type="GO" id="GO:0008360">
    <property type="term" value="P:regulation of cell shape"/>
    <property type="evidence" value="ECO:0007669"/>
    <property type="project" value="UniProtKB-KW"/>
</dbReference>
<dbReference type="EC" id="2.4.1.227" evidence="10"/>
<evidence type="ECO:0000313" key="14">
    <source>
        <dbReference type="Proteomes" id="UP000233350"/>
    </source>
</evidence>
<feature type="binding site" evidence="10">
    <location>
        <position position="179"/>
    </location>
    <ligand>
        <name>UDP-N-acetyl-alpha-D-glucosamine</name>
        <dbReference type="ChEBI" id="CHEBI:57705"/>
    </ligand>
</feature>
<evidence type="ECO:0000256" key="10">
    <source>
        <dbReference type="HAMAP-Rule" id="MF_00033"/>
    </source>
</evidence>
<dbReference type="CDD" id="cd03785">
    <property type="entry name" value="GT28_MurG"/>
    <property type="match status" value="1"/>
</dbReference>
<evidence type="ECO:0000256" key="7">
    <source>
        <dbReference type="ARBA" id="ARBA00023136"/>
    </source>
</evidence>
<comment type="function">
    <text evidence="10">Cell wall formation. Catalyzes the transfer of a GlcNAc subunit on undecaprenyl-pyrophosphoryl-MurNAc-pentapeptide (lipid intermediate I) to form undecaprenyl-pyrophosphoryl-MurNAc-(pentapeptide)GlcNAc (lipid intermediate II).</text>
</comment>
<reference evidence="13 14" key="1">
    <citation type="submission" date="2016-07" db="EMBL/GenBank/DDBJ databases">
        <title>Detection of Helicobacter winghamensis from caecal content of red fox (Vulpes vulpes).</title>
        <authorList>
            <person name="Zanoni R.G."/>
            <person name="Florio D."/>
            <person name="Caffara M."/>
            <person name="Renzi M."/>
            <person name="Parisi A."/>
            <person name="Pasquali F."/>
            <person name="Manfreda G."/>
        </authorList>
    </citation>
    <scope>NUCLEOTIDE SEQUENCE [LARGE SCALE GENOMIC DNA]</scope>
    <source>
        <strain evidence="13 14">295_13</strain>
    </source>
</reference>
<dbReference type="GO" id="GO:0051301">
    <property type="term" value="P:cell division"/>
    <property type="evidence" value="ECO:0007669"/>
    <property type="project" value="UniProtKB-KW"/>
</dbReference>
<dbReference type="Proteomes" id="UP000233350">
    <property type="component" value="Unassembled WGS sequence"/>
</dbReference>
<feature type="binding site" evidence="10">
    <location>
        <begin position="10"/>
        <end position="12"/>
    </location>
    <ligand>
        <name>UDP-N-acetyl-alpha-D-glucosamine</name>
        <dbReference type="ChEBI" id="CHEBI:57705"/>
    </ligand>
</feature>
<evidence type="ECO:0000259" key="11">
    <source>
        <dbReference type="Pfam" id="PF03033"/>
    </source>
</evidence>
<dbReference type="Pfam" id="PF03033">
    <property type="entry name" value="Glyco_transf_28"/>
    <property type="match status" value="1"/>
</dbReference>
<evidence type="ECO:0000256" key="4">
    <source>
        <dbReference type="ARBA" id="ARBA00022679"/>
    </source>
</evidence>
<evidence type="ECO:0000256" key="8">
    <source>
        <dbReference type="ARBA" id="ARBA00023306"/>
    </source>
</evidence>
<accession>A0A2N3PHY9</accession>
<evidence type="ECO:0000256" key="3">
    <source>
        <dbReference type="ARBA" id="ARBA00022676"/>
    </source>
</evidence>
<feature type="domain" description="Glycosyl transferase family 28 C-terminal" evidence="12">
    <location>
        <begin position="173"/>
        <end position="351"/>
    </location>
</feature>
<keyword evidence="7 10" id="KW-0472">Membrane</keyword>
<dbReference type="EMBL" id="MBPK01000043">
    <property type="protein sequence ID" value="PKT80288.1"/>
    <property type="molecule type" value="Genomic_DNA"/>
</dbReference>
<feature type="binding site" evidence="10">
    <location>
        <position position="305"/>
    </location>
    <ligand>
        <name>UDP-N-acetyl-alpha-D-glucosamine</name>
        <dbReference type="ChEBI" id="CHEBI:57705"/>
    </ligand>
</feature>
<dbReference type="Gene3D" id="3.40.50.2000">
    <property type="entry name" value="Glycogen Phosphorylase B"/>
    <property type="match status" value="2"/>
</dbReference>
<dbReference type="Pfam" id="PF04101">
    <property type="entry name" value="Glyco_tran_28_C"/>
    <property type="match status" value="1"/>
</dbReference>
<keyword evidence="2 10" id="KW-0132">Cell division</keyword>
<comment type="caution">
    <text evidence="10">Lacks conserved residue(s) required for the propagation of feature annotation.</text>
</comment>
<dbReference type="GeneID" id="97290206"/>
<keyword evidence="14" id="KW-1185">Reference proteome</keyword>
<evidence type="ECO:0000256" key="1">
    <source>
        <dbReference type="ARBA" id="ARBA00022475"/>
    </source>
</evidence>
<evidence type="ECO:0000256" key="9">
    <source>
        <dbReference type="ARBA" id="ARBA00023316"/>
    </source>
</evidence>
<evidence type="ECO:0000313" key="13">
    <source>
        <dbReference type="EMBL" id="PKT80288.1"/>
    </source>
</evidence>
<dbReference type="SUPFAM" id="SSF53756">
    <property type="entry name" value="UDP-Glycosyltransferase/glycogen phosphorylase"/>
    <property type="match status" value="1"/>
</dbReference>
<evidence type="ECO:0000259" key="12">
    <source>
        <dbReference type="Pfam" id="PF04101"/>
    </source>
</evidence>
<gene>
    <name evidence="10" type="primary">murG</name>
    <name evidence="13" type="ORF">BCM31_02800</name>
</gene>
<evidence type="ECO:0000256" key="6">
    <source>
        <dbReference type="ARBA" id="ARBA00022984"/>
    </source>
</evidence>
<sequence length="370" mass="41326">MRVVITGGGTGGHLSVARAFLRAFVAKGWECAFIGSSGGQDRMYFEKESDFKQKWFLQTHGVVNQRGIGLLKSLWKQACALKEACRILKEFQADFVLSVGGYSAAPAAFGACLFKIPLIIHEQNAEIGRLNRLLKPFAKVFFSSYLENSPIKFYPISSVFFEKARVRNKIENVLFMGGSQGAKAINNFALSVIGTLKRRGIKVFLQSGKADFTRVIEECKKENLSIGVLGELELKKLDSKIKKVNLDSINSVDIVVFDFYDDMASVYGLCDFVVCRAGASSLWELCANGLPALFVPYPYAAGNHQYYNAKFIEEKGLGFLCLEKDLFNEVLWECLELLEDKITQISENLQKECSLNATKQMCEIIARKLC</sequence>
<keyword evidence="4 10" id="KW-0808">Transferase</keyword>
<dbReference type="STRING" id="556267.HWAG_00957"/>
<dbReference type="PANTHER" id="PTHR21015:SF22">
    <property type="entry name" value="GLYCOSYLTRANSFERASE"/>
    <property type="match status" value="1"/>
</dbReference>
<name>A0A2N3PHY9_9HELI</name>
<dbReference type="GO" id="GO:0051991">
    <property type="term" value="F:UDP-N-acetyl-D-glucosamine:N-acetylmuramoyl-L-alanyl-D-glutamyl-meso-2,6-diaminopimelyl-D-alanyl-D-alanine-diphosphoundecaprenol 4-beta-N-acetylglucosaminlytransferase activity"/>
    <property type="evidence" value="ECO:0007669"/>
    <property type="project" value="RHEA"/>
</dbReference>
<keyword evidence="8 10" id="KW-0131">Cell cycle</keyword>
<feature type="binding site" evidence="10">
    <location>
        <position position="124"/>
    </location>
    <ligand>
        <name>UDP-N-acetyl-alpha-D-glucosamine</name>
        <dbReference type="ChEBI" id="CHEBI:57705"/>
    </ligand>
</feature>
<dbReference type="GO" id="GO:0005975">
    <property type="term" value="P:carbohydrate metabolic process"/>
    <property type="evidence" value="ECO:0007669"/>
    <property type="project" value="InterPro"/>
</dbReference>
<dbReference type="GO" id="GO:0005886">
    <property type="term" value="C:plasma membrane"/>
    <property type="evidence" value="ECO:0007669"/>
    <property type="project" value="UniProtKB-SubCell"/>
</dbReference>
<dbReference type="RefSeq" id="WP_006802653.1">
    <property type="nucleotide sequence ID" value="NZ_CABKOI010000020.1"/>
</dbReference>
<comment type="similarity">
    <text evidence="10">Belongs to the glycosyltransferase 28 family. MurG subfamily.</text>
</comment>
<comment type="caution">
    <text evidence="13">The sequence shown here is derived from an EMBL/GenBank/DDBJ whole genome shotgun (WGS) entry which is preliminary data.</text>
</comment>
<comment type="pathway">
    <text evidence="10">Cell wall biogenesis; peptidoglycan biosynthesis.</text>
</comment>
<keyword evidence="1 10" id="KW-1003">Cell membrane</keyword>
<dbReference type="AlphaFoldDB" id="A0A2N3PHY9"/>
<keyword evidence="6 10" id="KW-0573">Peptidoglycan synthesis</keyword>
<dbReference type="GO" id="GO:0050511">
    <property type="term" value="F:undecaprenyldiphospho-muramoylpentapeptide beta-N-acetylglucosaminyltransferase activity"/>
    <property type="evidence" value="ECO:0007669"/>
    <property type="project" value="UniProtKB-UniRule"/>
</dbReference>
<dbReference type="GO" id="GO:0071555">
    <property type="term" value="P:cell wall organization"/>
    <property type="evidence" value="ECO:0007669"/>
    <property type="project" value="UniProtKB-KW"/>
</dbReference>
<dbReference type="HAMAP" id="MF_00033">
    <property type="entry name" value="MurG"/>
    <property type="match status" value="1"/>
</dbReference>
<dbReference type="InterPro" id="IPR007235">
    <property type="entry name" value="Glyco_trans_28_C"/>
</dbReference>
<keyword evidence="9 10" id="KW-0961">Cell wall biogenesis/degradation</keyword>
<dbReference type="UniPathway" id="UPA00219"/>
<keyword evidence="3 10" id="KW-0328">Glycosyltransferase</keyword>
<protein>
    <recommendedName>
        <fullName evidence="10">UDP-N-acetylglucosamine--N-acetylmuramyl-(pentapeptide) pyrophosphoryl-undecaprenol N-acetylglucosamine transferase</fullName>
        <ecNumber evidence="10">2.4.1.227</ecNumber>
    </recommendedName>
    <alternativeName>
        <fullName evidence="10">Undecaprenyl-PP-MurNAc-pentapeptide-UDPGlcNAc GlcNAc transferase</fullName>
    </alternativeName>
</protein>
<dbReference type="InterPro" id="IPR004276">
    <property type="entry name" value="GlycoTrans_28_N"/>
</dbReference>
<feature type="domain" description="Glycosyltransferase family 28 N-terminal" evidence="11">
    <location>
        <begin position="3"/>
        <end position="139"/>
    </location>
</feature>
<dbReference type="GO" id="GO:0009252">
    <property type="term" value="P:peptidoglycan biosynthetic process"/>
    <property type="evidence" value="ECO:0007669"/>
    <property type="project" value="UniProtKB-UniRule"/>
</dbReference>
<evidence type="ECO:0000256" key="2">
    <source>
        <dbReference type="ARBA" id="ARBA00022618"/>
    </source>
</evidence>
<dbReference type="InterPro" id="IPR006009">
    <property type="entry name" value="GlcNAc_MurG"/>
</dbReference>
<comment type="catalytic activity">
    <reaction evidence="10">
        <text>di-trans,octa-cis-undecaprenyl diphospho-N-acetyl-alpha-D-muramoyl-L-alanyl-D-glutamyl-meso-2,6-diaminopimeloyl-D-alanyl-D-alanine + UDP-N-acetyl-alpha-D-glucosamine = di-trans,octa-cis-undecaprenyl diphospho-[N-acetyl-alpha-D-glucosaminyl-(1-&gt;4)]-N-acetyl-alpha-D-muramoyl-L-alanyl-D-glutamyl-meso-2,6-diaminopimeloyl-D-alanyl-D-alanine + UDP + H(+)</text>
        <dbReference type="Rhea" id="RHEA:31227"/>
        <dbReference type="ChEBI" id="CHEBI:15378"/>
        <dbReference type="ChEBI" id="CHEBI:57705"/>
        <dbReference type="ChEBI" id="CHEBI:58223"/>
        <dbReference type="ChEBI" id="CHEBI:61387"/>
        <dbReference type="ChEBI" id="CHEBI:61388"/>
        <dbReference type="EC" id="2.4.1.227"/>
    </reaction>
</comment>
<dbReference type="OrthoDB" id="9808936at2"/>
<dbReference type="PANTHER" id="PTHR21015">
    <property type="entry name" value="UDP-N-ACETYLGLUCOSAMINE--N-ACETYLMURAMYL-(PENTAPEPTIDE) PYROPHOSPHORYL-UNDECAPRENOL N-ACETYLGLUCOSAMINE TRANSFERASE 1"/>
    <property type="match status" value="1"/>
</dbReference>
<comment type="subcellular location">
    <subcellularLocation>
        <location evidence="10">Cell membrane</location>
        <topology evidence="10">Peripheral membrane protein</topology>
        <orientation evidence="10">Cytoplasmic side</orientation>
    </subcellularLocation>
</comment>
<keyword evidence="5 10" id="KW-0133">Cell shape</keyword>
<organism evidence="13 14">
    <name type="scientific">Helicobacter winghamensis</name>
    <dbReference type="NCBI Taxonomy" id="157268"/>
    <lineage>
        <taxon>Bacteria</taxon>
        <taxon>Pseudomonadati</taxon>
        <taxon>Campylobacterota</taxon>
        <taxon>Epsilonproteobacteria</taxon>
        <taxon>Campylobacterales</taxon>
        <taxon>Helicobacteraceae</taxon>
        <taxon>Helicobacter</taxon>
    </lineage>
</organism>
<evidence type="ECO:0000256" key="5">
    <source>
        <dbReference type="ARBA" id="ARBA00022960"/>
    </source>
</evidence>
<proteinExistence type="inferred from homology"/>